<sequence>MNVGPLRQCFDAYVLIIGFISFTSSSHVSNGSEIGPNLDIINLRKAKNISAGGVNMLDNICAHDACRPAINFAVELMYASTVFQVSKLVSLSDLESITIEIELPYNAAEDIRLLRLNSLAENEMKLMLSTMLDEAYAFHYAVAYCDPNIVSEVLGLGLADVNLQNKRGHTELHIAAMRNEPSIIVSLFNQGSQCIRKNIGRTVCS</sequence>
<dbReference type="Proteomes" id="UP000594638">
    <property type="component" value="Unassembled WGS sequence"/>
</dbReference>
<dbReference type="OrthoDB" id="71307at2759"/>
<keyword evidence="2" id="KW-1185">Reference proteome</keyword>
<dbReference type="EMBL" id="CACTIH010003752">
    <property type="protein sequence ID" value="CAA2984056.1"/>
    <property type="molecule type" value="Genomic_DNA"/>
</dbReference>
<protein>
    <submittedName>
        <fullName evidence="1">Uncharacterized protein</fullName>
    </submittedName>
</protein>
<dbReference type="Gramene" id="OE9A031286T1">
    <property type="protein sequence ID" value="OE9A031286C1"/>
    <property type="gene ID" value="OE9A031286"/>
</dbReference>
<dbReference type="GO" id="GO:2000022">
    <property type="term" value="P:regulation of jasmonic acid mediated signaling pathway"/>
    <property type="evidence" value="ECO:0007669"/>
    <property type="project" value="InterPro"/>
</dbReference>
<dbReference type="InterPro" id="IPR036770">
    <property type="entry name" value="Ankyrin_rpt-contain_sf"/>
</dbReference>
<name>A0A8S0RXL1_OLEEU</name>
<organism evidence="1 2">
    <name type="scientific">Olea europaea subsp. europaea</name>
    <dbReference type="NCBI Taxonomy" id="158383"/>
    <lineage>
        <taxon>Eukaryota</taxon>
        <taxon>Viridiplantae</taxon>
        <taxon>Streptophyta</taxon>
        <taxon>Embryophyta</taxon>
        <taxon>Tracheophyta</taxon>
        <taxon>Spermatophyta</taxon>
        <taxon>Magnoliopsida</taxon>
        <taxon>eudicotyledons</taxon>
        <taxon>Gunneridae</taxon>
        <taxon>Pentapetalae</taxon>
        <taxon>asterids</taxon>
        <taxon>lamiids</taxon>
        <taxon>Lamiales</taxon>
        <taxon>Oleaceae</taxon>
        <taxon>Oleeae</taxon>
        <taxon>Olea</taxon>
    </lineage>
</organism>
<reference evidence="1 2" key="1">
    <citation type="submission" date="2019-12" db="EMBL/GenBank/DDBJ databases">
        <authorList>
            <person name="Alioto T."/>
            <person name="Alioto T."/>
            <person name="Gomez Garrido J."/>
        </authorList>
    </citation>
    <scope>NUCLEOTIDE SEQUENCE [LARGE SCALE GENOMIC DNA]</scope>
</reference>
<evidence type="ECO:0000313" key="1">
    <source>
        <dbReference type="EMBL" id="CAA2984056.1"/>
    </source>
</evidence>
<dbReference type="GO" id="GO:0042742">
    <property type="term" value="P:defense response to bacterium"/>
    <property type="evidence" value="ECO:0007669"/>
    <property type="project" value="TreeGrafter"/>
</dbReference>
<dbReference type="GO" id="GO:0005634">
    <property type="term" value="C:nucleus"/>
    <property type="evidence" value="ECO:0007669"/>
    <property type="project" value="TreeGrafter"/>
</dbReference>
<dbReference type="InterPro" id="IPR044292">
    <property type="entry name" value="NPR"/>
</dbReference>
<dbReference type="SUPFAM" id="SSF48403">
    <property type="entry name" value="Ankyrin repeat"/>
    <property type="match status" value="1"/>
</dbReference>
<gene>
    <name evidence="1" type="ORF">OLEA9_A031286</name>
</gene>
<dbReference type="AlphaFoldDB" id="A0A8S0RXL1"/>
<evidence type="ECO:0000313" key="2">
    <source>
        <dbReference type="Proteomes" id="UP000594638"/>
    </source>
</evidence>
<dbReference type="GO" id="GO:0050832">
    <property type="term" value="P:defense response to fungus"/>
    <property type="evidence" value="ECO:0007669"/>
    <property type="project" value="TreeGrafter"/>
</dbReference>
<dbReference type="PANTHER" id="PTHR46475:SF2">
    <property type="entry name" value="REGULATORY PROTEIN NPR3"/>
    <property type="match status" value="1"/>
</dbReference>
<dbReference type="PANTHER" id="PTHR46475">
    <property type="entry name" value="REGULATORY PROTEIN NPR3"/>
    <property type="match status" value="1"/>
</dbReference>
<accession>A0A8S0RXL1</accession>
<proteinExistence type="predicted"/>
<dbReference type="Gene3D" id="1.25.40.20">
    <property type="entry name" value="Ankyrin repeat-containing domain"/>
    <property type="match status" value="1"/>
</dbReference>
<comment type="caution">
    <text evidence="1">The sequence shown here is derived from an EMBL/GenBank/DDBJ whole genome shotgun (WGS) entry which is preliminary data.</text>
</comment>
<dbReference type="GO" id="GO:2000031">
    <property type="term" value="P:regulation of salicylic acid mediated signaling pathway"/>
    <property type="evidence" value="ECO:0007669"/>
    <property type="project" value="InterPro"/>
</dbReference>
<dbReference type="GO" id="GO:0009862">
    <property type="term" value="P:systemic acquired resistance, salicylic acid mediated signaling pathway"/>
    <property type="evidence" value="ECO:0007669"/>
    <property type="project" value="InterPro"/>
</dbReference>